<sequence length="366" mass="41907">MSCSQKPPAKEQTFPAGFGCCQRIYPRKRALQEFVLVILLLVFTFPITQDYEWLEYFAGTGNLTRVMASSQYKAARFDVMDHKQEPRERSNFMDLTHASGFALATLYLLRGMADNFGAHFGMKCSSFCKVNVGTSARSPCSALGFEEYPSVQLGNMLLERSCCLILLTTCLGGVWSLEQPSGSLAEFYPAFRETIRRIFDAGGPSAVHQVSWWMGHYKSRTPKRHWAYCNSVRIHKLNKGVLQGWKKKKGDKKVVTAEKYVDREGRKRWKGTPALKGTEVYPVPFAREFCDMLEDLKVTCKGQPQLPDPVPSAVSSFEQLEWADKSVWRYLRLESVYNYLRRHKRLTIPVEWRGLMPKRLHEVSEG</sequence>
<keyword evidence="3" id="KW-1185">Reference proteome</keyword>
<accession>A0ABP0I685</accession>
<dbReference type="EMBL" id="CAXAMN010002047">
    <property type="protein sequence ID" value="CAK8997502.1"/>
    <property type="molecule type" value="Genomic_DNA"/>
</dbReference>
<protein>
    <submittedName>
        <fullName evidence="2">Uncharacterized protein</fullName>
    </submittedName>
</protein>
<evidence type="ECO:0000313" key="3">
    <source>
        <dbReference type="Proteomes" id="UP001642484"/>
    </source>
</evidence>
<keyword evidence="1" id="KW-0472">Membrane</keyword>
<evidence type="ECO:0000313" key="2">
    <source>
        <dbReference type="EMBL" id="CAK8997502.1"/>
    </source>
</evidence>
<keyword evidence="1" id="KW-1133">Transmembrane helix</keyword>
<gene>
    <name evidence="2" type="ORF">CCMP2556_LOCUS4878</name>
</gene>
<organism evidence="2 3">
    <name type="scientific">Durusdinium trenchii</name>
    <dbReference type="NCBI Taxonomy" id="1381693"/>
    <lineage>
        <taxon>Eukaryota</taxon>
        <taxon>Sar</taxon>
        <taxon>Alveolata</taxon>
        <taxon>Dinophyceae</taxon>
        <taxon>Suessiales</taxon>
        <taxon>Symbiodiniaceae</taxon>
        <taxon>Durusdinium</taxon>
    </lineage>
</organism>
<evidence type="ECO:0000256" key="1">
    <source>
        <dbReference type="SAM" id="Phobius"/>
    </source>
</evidence>
<comment type="caution">
    <text evidence="2">The sequence shown here is derived from an EMBL/GenBank/DDBJ whole genome shotgun (WGS) entry which is preliminary data.</text>
</comment>
<proteinExistence type="predicted"/>
<feature type="transmembrane region" description="Helical" evidence="1">
    <location>
        <begin position="30"/>
        <end position="48"/>
    </location>
</feature>
<dbReference type="Proteomes" id="UP001642484">
    <property type="component" value="Unassembled WGS sequence"/>
</dbReference>
<name>A0ABP0I685_9DINO</name>
<keyword evidence="1" id="KW-0812">Transmembrane</keyword>
<reference evidence="2 3" key="1">
    <citation type="submission" date="2024-02" db="EMBL/GenBank/DDBJ databases">
        <authorList>
            <person name="Chen Y."/>
            <person name="Shah S."/>
            <person name="Dougan E. K."/>
            <person name="Thang M."/>
            <person name="Chan C."/>
        </authorList>
    </citation>
    <scope>NUCLEOTIDE SEQUENCE [LARGE SCALE GENOMIC DNA]</scope>
</reference>